<feature type="domain" description="G-protein coupled receptors family 1 profile" evidence="9">
    <location>
        <begin position="11"/>
        <end position="269"/>
    </location>
</feature>
<evidence type="ECO:0000256" key="4">
    <source>
        <dbReference type="ARBA" id="ARBA00023040"/>
    </source>
</evidence>
<evidence type="ECO:0000313" key="11">
    <source>
        <dbReference type="Proteomes" id="UP001159427"/>
    </source>
</evidence>
<dbReference type="SUPFAM" id="SSF81321">
    <property type="entry name" value="Family A G protein-coupled receptor-like"/>
    <property type="match status" value="1"/>
</dbReference>
<evidence type="ECO:0000256" key="5">
    <source>
        <dbReference type="ARBA" id="ARBA00023136"/>
    </source>
</evidence>
<evidence type="ECO:0000256" key="1">
    <source>
        <dbReference type="ARBA" id="ARBA00004141"/>
    </source>
</evidence>
<dbReference type="Proteomes" id="UP001159427">
    <property type="component" value="Unassembled WGS sequence"/>
</dbReference>
<feature type="transmembrane region" description="Helical" evidence="8">
    <location>
        <begin position="252"/>
        <end position="272"/>
    </location>
</feature>
<keyword evidence="5 8" id="KW-0472">Membrane</keyword>
<evidence type="ECO:0000256" key="8">
    <source>
        <dbReference type="SAM" id="Phobius"/>
    </source>
</evidence>
<evidence type="ECO:0000313" key="10">
    <source>
        <dbReference type="EMBL" id="CAH3021312.1"/>
    </source>
</evidence>
<dbReference type="PANTHER" id="PTHR24240">
    <property type="entry name" value="OPSIN"/>
    <property type="match status" value="1"/>
</dbReference>
<dbReference type="InterPro" id="IPR050125">
    <property type="entry name" value="GPCR_opsins"/>
</dbReference>
<feature type="transmembrane region" description="Helical" evidence="8">
    <location>
        <begin position="166"/>
        <end position="186"/>
    </location>
</feature>
<evidence type="ECO:0000256" key="3">
    <source>
        <dbReference type="ARBA" id="ARBA00022989"/>
    </source>
</evidence>
<name>A0ABN8LYS1_9CNID</name>
<feature type="transmembrane region" description="Helical" evidence="8">
    <location>
        <begin position="214"/>
        <end position="240"/>
    </location>
</feature>
<comment type="subcellular location">
    <subcellularLocation>
        <location evidence="1">Membrane</location>
        <topology evidence="1">Multi-pass membrane protein</topology>
    </subcellularLocation>
</comment>
<dbReference type="Gene3D" id="1.20.1070.10">
    <property type="entry name" value="Rhodopsin 7-helix transmembrane proteins"/>
    <property type="match status" value="1"/>
</dbReference>
<evidence type="ECO:0000259" key="9">
    <source>
        <dbReference type="PROSITE" id="PS50262"/>
    </source>
</evidence>
<feature type="transmembrane region" description="Helical" evidence="8">
    <location>
        <begin position="32"/>
        <end position="57"/>
    </location>
</feature>
<dbReference type="PROSITE" id="PS50262">
    <property type="entry name" value="G_PROTEIN_RECEP_F1_2"/>
    <property type="match status" value="1"/>
</dbReference>
<dbReference type="Pfam" id="PF00001">
    <property type="entry name" value="7tm_1"/>
    <property type="match status" value="1"/>
</dbReference>
<keyword evidence="7" id="KW-0807">Transducer</keyword>
<sequence>MAVLAVMGCVLQTLSLFLLTRPSFRQFDLTPYFLSVVLGNLMVIVADLPPLVASAWFQKQLVGIAYCQVGGFLTGVWWITTGVTLALAVRAVYLNMCDEALAGTPDERPRDSWQYDSIIKKLTAVWLYAIAVSLPPVFGWGSFEPESGGIICAPNWRESSISARSYLSLLVSAAFLIPLGFSIAYFSKMYRTSRQDPDVDALVKRNIPKEKKTVILTSIGIIAFFGGWMPYCVCTLLTVFGGSEMLGGEKTFIPGMFAKASYVYLPLICILLSKRFQAAGVEIMRALLSSRNEGRNEGRNEADVNNNAWGQFVLLRHQPEEIMSRMKCMRYPRPKNNNDRLLSLTTHAFEPAKDDNQMETSV</sequence>
<comment type="caution">
    <text evidence="10">The sequence shown here is derived from an EMBL/GenBank/DDBJ whole genome shotgun (WGS) entry which is preliminary data.</text>
</comment>
<dbReference type="InterPro" id="IPR017452">
    <property type="entry name" value="GPCR_Rhodpsn_7TM"/>
</dbReference>
<accession>A0ABN8LYS1</accession>
<keyword evidence="4" id="KW-0297">G-protein coupled receptor</keyword>
<keyword evidence="2 8" id="KW-0812">Transmembrane</keyword>
<evidence type="ECO:0000256" key="7">
    <source>
        <dbReference type="ARBA" id="ARBA00023224"/>
    </source>
</evidence>
<evidence type="ECO:0000256" key="6">
    <source>
        <dbReference type="ARBA" id="ARBA00023170"/>
    </source>
</evidence>
<keyword evidence="11" id="KW-1185">Reference proteome</keyword>
<dbReference type="InterPro" id="IPR000276">
    <property type="entry name" value="GPCR_Rhodpsn"/>
</dbReference>
<evidence type="ECO:0000256" key="2">
    <source>
        <dbReference type="ARBA" id="ARBA00022692"/>
    </source>
</evidence>
<protein>
    <recommendedName>
        <fullName evidence="9">G-protein coupled receptors family 1 profile domain-containing protein</fullName>
    </recommendedName>
</protein>
<dbReference type="PRINTS" id="PR00237">
    <property type="entry name" value="GPCRRHODOPSN"/>
</dbReference>
<keyword evidence="3 8" id="KW-1133">Transmembrane helix</keyword>
<proteinExistence type="predicted"/>
<organism evidence="10 11">
    <name type="scientific">Porites evermanni</name>
    <dbReference type="NCBI Taxonomy" id="104178"/>
    <lineage>
        <taxon>Eukaryota</taxon>
        <taxon>Metazoa</taxon>
        <taxon>Cnidaria</taxon>
        <taxon>Anthozoa</taxon>
        <taxon>Hexacorallia</taxon>
        <taxon>Scleractinia</taxon>
        <taxon>Fungiina</taxon>
        <taxon>Poritidae</taxon>
        <taxon>Porites</taxon>
    </lineage>
</organism>
<feature type="transmembrane region" description="Helical" evidence="8">
    <location>
        <begin position="69"/>
        <end position="93"/>
    </location>
</feature>
<reference evidence="10 11" key="1">
    <citation type="submission" date="2022-05" db="EMBL/GenBank/DDBJ databases">
        <authorList>
            <consortium name="Genoscope - CEA"/>
            <person name="William W."/>
        </authorList>
    </citation>
    <scope>NUCLEOTIDE SEQUENCE [LARGE SCALE GENOMIC DNA]</scope>
</reference>
<keyword evidence="6" id="KW-0675">Receptor</keyword>
<gene>
    <name evidence="10" type="ORF">PEVE_00010779</name>
</gene>
<dbReference type="EMBL" id="CALNXI010000177">
    <property type="protein sequence ID" value="CAH3021312.1"/>
    <property type="molecule type" value="Genomic_DNA"/>
</dbReference>